<reference evidence="1 2" key="1">
    <citation type="submission" date="2024-06" db="EMBL/GenBank/DDBJ databases">
        <title>Sorghum-associated microbial communities from plants grown in Nebraska, USA.</title>
        <authorList>
            <person name="Schachtman D."/>
        </authorList>
    </citation>
    <scope>NUCLEOTIDE SEQUENCE [LARGE SCALE GENOMIC DNA]</scope>
    <source>
        <strain evidence="1 2">2814</strain>
    </source>
</reference>
<organism evidence="1 2">
    <name type="scientific">Brevundimonas faecalis</name>
    <dbReference type="NCBI Taxonomy" id="947378"/>
    <lineage>
        <taxon>Bacteria</taxon>
        <taxon>Pseudomonadati</taxon>
        <taxon>Pseudomonadota</taxon>
        <taxon>Alphaproteobacteria</taxon>
        <taxon>Caulobacterales</taxon>
        <taxon>Caulobacteraceae</taxon>
        <taxon>Brevundimonas</taxon>
    </lineage>
</organism>
<dbReference type="Proteomes" id="UP001549313">
    <property type="component" value="Unassembled WGS sequence"/>
</dbReference>
<sequence length="37" mass="3877">GLVEFEGWPYIAASLGDGLVRRGLGDWISGVLFGAVV</sequence>
<comment type="caution">
    <text evidence="1">The sequence shown here is derived from an EMBL/GenBank/DDBJ whole genome shotgun (WGS) entry which is preliminary data.</text>
</comment>
<evidence type="ECO:0000313" key="2">
    <source>
        <dbReference type="Proteomes" id="UP001549313"/>
    </source>
</evidence>
<gene>
    <name evidence="1" type="ORF">ABIE19_003506</name>
</gene>
<protein>
    <submittedName>
        <fullName evidence="1">Uncharacterized protein</fullName>
    </submittedName>
</protein>
<feature type="non-terminal residue" evidence="1">
    <location>
        <position position="1"/>
    </location>
</feature>
<evidence type="ECO:0000313" key="1">
    <source>
        <dbReference type="EMBL" id="MET4685552.1"/>
    </source>
</evidence>
<name>A0ABV2RG30_9CAUL</name>
<keyword evidence="2" id="KW-1185">Reference proteome</keyword>
<accession>A0ABV2RG30</accession>
<dbReference type="EMBL" id="JBEPTF010000008">
    <property type="protein sequence ID" value="MET4685552.1"/>
    <property type="molecule type" value="Genomic_DNA"/>
</dbReference>
<proteinExistence type="predicted"/>